<accession>A0A343TLF1</accession>
<dbReference type="KEGG" id="hdf:AArcSl_2300"/>
<gene>
    <name evidence="1" type="ORF">AArcSl_2300</name>
</gene>
<dbReference type="AlphaFoldDB" id="A0A343TLF1"/>
<sequence length="143" mass="16532">MSERDDNPFLEDLAAIWTEDCEWVEILDSYTSQKHDETFYEEGAECEATRSYRFELAYIALLDEGEPEVVFQRSVIDWLKESGYDDVYDELIDIVDAVECKWYHNEDDIEAVSVDPDRSTGEFVIRLGDEYEVGYGPGVTDDA</sequence>
<dbReference type="EMBL" id="CP025066">
    <property type="protein sequence ID" value="AUX09923.1"/>
    <property type="molecule type" value="Genomic_DNA"/>
</dbReference>
<protein>
    <submittedName>
        <fullName evidence="1">Uncharacterized protein</fullName>
    </submittedName>
</protein>
<name>A0A343TLF1_9EURY</name>
<reference evidence="2" key="1">
    <citation type="submission" date="2017-11" db="EMBL/GenBank/DDBJ databases">
        <title>Phenotypic and genomic properties of facultatively anaerobic sulfur-reducing natronoarchaea from hypersaline soda lakes.</title>
        <authorList>
            <person name="Sorokin D.Y."/>
            <person name="Kublanov I.V."/>
            <person name="Roman P."/>
            <person name="Sinninghe Damste J.S."/>
            <person name="Golyshin P.N."/>
            <person name="Rojo D."/>
            <person name="Ciordia S."/>
            <person name="Mena M.D.C."/>
            <person name="Ferrer M."/>
            <person name="Messina E."/>
            <person name="Smedile F."/>
            <person name="La Spada G."/>
            <person name="La Cono V."/>
            <person name="Yakimov M.M."/>
        </authorList>
    </citation>
    <scope>NUCLEOTIDE SEQUENCE [LARGE SCALE GENOMIC DNA]</scope>
    <source>
        <strain evidence="2">AArc-Sl</strain>
    </source>
</reference>
<dbReference type="Proteomes" id="UP000263012">
    <property type="component" value="Chromosome"/>
</dbReference>
<proteinExistence type="predicted"/>
<evidence type="ECO:0000313" key="2">
    <source>
        <dbReference type="Proteomes" id="UP000263012"/>
    </source>
</evidence>
<organism evidence="1 2">
    <name type="scientific">Halalkaliarchaeum desulfuricum</name>
    <dbReference type="NCBI Taxonomy" id="2055893"/>
    <lineage>
        <taxon>Archaea</taxon>
        <taxon>Methanobacteriati</taxon>
        <taxon>Methanobacteriota</taxon>
        <taxon>Stenosarchaea group</taxon>
        <taxon>Halobacteria</taxon>
        <taxon>Halobacteriales</taxon>
        <taxon>Haloferacaceae</taxon>
        <taxon>Halalkaliarchaeum</taxon>
    </lineage>
</organism>
<keyword evidence="2" id="KW-1185">Reference proteome</keyword>
<evidence type="ECO:0000313" key="1">
    <source>
        <dbReference type="EMBL" id="AUX09923.1"/>
    </source>
</evidence>